<evidence type="ECO:0000256" key="2">
    <source>
        <dbReference type="ARBA" id="ARBA00023125"/>
    </source>
</evidence>
<dbReference type="EMBL" id="JBHSJJ010000007">
    <property type="protein sequence ID" value="MFC4872760.1"/>
    <property type="molecule type" value="Genomic_DNA"/>
</dbReference>
<dbReference type="Pfam" id="PF12833">
    <property type="entry name" value="HTH_18"/>
    <property type="match status" value="1"/>
</dbReference>
<dbReference type="InterPro" id="IPR009057">
    <property type="entry name" value="Homeodomain-like_sf"/>
</dbReference>
<sequence>MKLNLDIFSLLVLLGACQGLVFSLFLFFSKQENLRGKNYLGFFMLILAYNGFETLSWSSGINDPYIDLFFNCFHFMLIFGLGPSLYLYIKSIVHQNKIPSTDVRIYFLPLIIRVVMRISLIIYALLWGEGTGWLSPMDLDGWDVIIAEPLSVLVFCFYLGLTFRELHLHCPVLNRNREEINAKWLKLFLKGCAVFCVTWVVTVLSPMVFDIEYGPHFYAIEILLVFFIYWIALASYYRTKVIYVNFQKPASSYLNNLSSEDMLLYTNRIEHAMKKDKLYLDATLNVKKLAEHTQITPKMISAVLNGHLKQSFNEFVNTYRIEEVKRRLLEPQNGHLTISGIAFESGFNSQATFQRSFKNHTGMSPKAYIASRAQISV</sequence>
<evidence type="ECO:0000256" key="1">
    <source>
        <dbReference type="ARBA" id="ARBA00023015"/>
    </source>
</evidence>
<keyword evidence="1" id="KW-0805">Transcription regulation</keyword>
<feature type="transmembrane region" description="Helical" evidence="4">
    <location>
        <begin position="215"/>
        <end position="237"/>
    </location>
</feature>
<dbReference type="RefSeq" id="WP_377065343.1">
    <property type="nucleotide sequence ID" value="NZ_JBHSJJ010000007.1"/>
</dbReference>
<reference evidence="7" key="1">
    <citation type="journal article" date="2019" name="Int. J. Syst. Evol. Microbiol.">
        <title>The Global Catalogue of Microorganisms (GCM) 10K type strain sequencing project: providing services to taxonomists for standard genome sequencing and annotation.</title>
        <authorList>
            <consortium name="The Broad Institute Genomics Platform"/>
            <consortium name="The Broad Institute Genome Sequencing Center for Infectious Disease"/>
            <person name="Wu L."/>
            <person name="Ma J."/>
        </authorList>
    </citation>
    <scope>NUCLEOTIDE SEQUENCE [LARGE SCALE GENOMIC DNA]</scope>
    <source>
        <strain evidence="7">CGMCC 4.7466</strain>
    </source>
</reference>
<name>A0ABV9T211_9BACT</name>
<keyword evidence="3" id="KW-0804">Transcription</keyword>
<evidence type="ECO:0000313" key="6">
    <source>
        <dbReference type="EMBL" id="MFC4872760.1"/>
    </source>
</evidence>
<feature type="transmembrane region" description="Helical" evidence="4">
    <location>
        <begin position="6"/>
        <end position="27"/>
    </location>
</feature>
<evidence type="ECO:0000313" key="7">
    <source>
        <dbReference type="Proteomes" id="UP001595818"/>
    </source>
</evidence>
<proteinExistence type="predicted"/>
<keyword evidence="4" id="KW-1133">Transmembrane helix</keyword>
<dbReference type="InterPro" id="IPR018062">
    <property type="entry name" value="HTH_AraC-typ_CS"/>
</dbReference>
<dbReference type="PROSITE" id="PS51257">
    <property type="entry name" value="PROKAR_LIPOPROTEIN"/>
    <property type="match status" value="1"/>
</dbReference>
<keyword evidence="2" id="KW-0238">DNA-binding</keyword>
<evidence type="ECO:0000259" key="5">
    <source>
        <dbReference type="PROSITE" id="PS01124"/>
    </source>
</evidence>
<feature type="transmembrane region" description="Helical" evidence="4">
    <location>
        <begin position="68"/>
        <end position="89"/>
    </location>
</feature>
<dbReference type="Proteomes" id="UP001595818">
    <property type="component" value="Unassembled WGS sequence"/>
</dbReference>
<accession>A0ABV9T211</accession>
<protein>
    <submittedName>
        <fullName evidence="6">Helix-turn-helix domain-containing protein</fullName>
    </submittedName>
</protein>
<organism evidence="6 7">
    <name type="scientific">Negadavirga shengliensis</name>
    <dbReference type="NCBI Taxonomy" id="1389218"/>
    <lineage>
        <taxon>Bacteria</taxon>
        <taxon>Pseudomonadati</taxon>
        <taxon>Bacteroidota</taxon>
        <taxon>Cytophagia</taxon>
        <taxon>Cytophagales</taxon>
        <taxon>Cyclobacteriaceae</taxon>
        <taxon>Negadavirga</taxon>
    </lineage>
</organism>
<dbReference type="PANTHER" id="PTHR43280:SF29">
    <property type="entry name" value="ARAC-FAMILY TRANSCRIPTIONAL REGULATOR"/>
    <property type="match status" value="1"/>
</dbReference>
<feature type="transmembrane region" description="Helical" evidence="4">
    <location>
        <begin position="105"/>
        <end position="126"/>
    </location>
</feature>
<feature type="transmembrane region" description="Helical" evidence="4">
    <location>
        <begin position="39"/>
        <end position="56"/>
    </location>
</feature>
<keyword evidence="4" id="KW-0472">Membrane</keyword>
<gene>
    <name evidence="6" type="ORF">ACFPFU_13775</name>
</gene>
<dbReference type="Gene3D" id="1.10.10.60">
    <property type="entry name" value="Homeodomain-like"/>
    <property type="match status" value="1"/>
</dbReference>
<feature type="transmembrane region" description="Helical" evidence="4">
    <location>
        <begin position="146"/>
        <end position="166"/>
    </location>
</feature>
<dbReference type="PROSITE" id="PS01124">
    <property type="entry name" value="HTH_ARAC_FAMILY_2"/>
    <property type="match status" value="1"/>
</dbReference>
<feature type="transmembrane region" description="Helical" evidence="4">
    <location>
        <begin position="187"/>
        <end position="209"/>
    </location>
</feature>
<keyword evidence="4" id="KW-0812">Transmembrane</keyword>
<dbReference type="InterPro" id="IPR018060">
    <property type="entry name" value="HTH_AraC"/>
</dbReference>
<dbReference type="PROSITE" id="PS00041">
    <property type="entry name" value="HTH_ARAC_FAMILY_1"/>
    <property type="match status" value="1"/>
</dbReference>
<evidence type="ECO:0000256" key="4">
    <source>
        <dbReference type="SAM" id="Phobius"/>
    </source>
</evidence>
<dbReference type="SMART" id="SM00342">
    <property type="entry name" value="HTH_ARAC"/>
    <property type="match status" value="1"/>
</dbReference>
<feature type="domain" description="HTH araC/xylS-type" evidence="5">
    <location>
        <begin position="267"/>
        <end position="371"/>
    </location>
</feature>
<dbReference type="PANTHER" id="PTHR43280">
    <property type="entry name" value="ARAC-FAMILY TRANSCRIPTIONAL REGULATOR"/>
    <property type="match status" value="1"/>
</dbReference>
<comment type="caution">
    <text evidence="6">The sequence shown here is derived from an EMBL/GenBank/DDBJ whole genome shotgun (WGS) entry which is preliminary data.</text>
</comment>
<evidence type="ECO:0000256" key="3">
    <source>
        <dbReference type="ARBA" id="ARBA00023163"/>
    </source>
</evidence>
<dbReference type="SUPFAM" id="SSF46689">
    <property type="entry name" value="Homeodomain-like"/>
    <property type="match status" value="1"/>
</dbReference>
<keyword evidence="7" id="KW-1185">Reference proteome</keyword>